<evidence type="ECO:0000256" key="1">
    <source>
        <dbReference type="ARBA" id="ARBA00023172"/>
    </source>
</evidence>
<feature type="domain" description="Tyr recombinase" evidence="3">
    <location>
        <begin position="186"/>
        <end position="311"/>
    </location>
</feature>
<dbReference type="InterPro" id="IPR013762">
    <property type="entry name" value="Integrase-like_cat_sf"/>
</dbReference>
<dbReference type="AlphaFoldDB" id="A0A6J5C1R9"/>
<feature type="region of interest" description="Disordered" evidence="2">
    <location>
        <begin position="282"/>
        <end position="311"/>
    </location>
</feature>
<sequence>MKVAVMGAGAVGCYSVVTQEVCAAVVYVACEMAGPAHVRHHGRGELIVEPGDAARAHGARGQRRRHPHGTIAERARRAMGEAHTELRIQRYLRARAVAVRRVAPAGRRGRGNSHARYRRRVHCRGACGRRRHAGRRGRYGAKHREHDSGGTVFVDSARRCAQPAQRNRSSERPHRSFDIPGATSWEAPHVFCEEEIVDLHARARRLGPPPGLRGAVQETLFGLIAATGVRIGEALSLRNGDLHLKDGMLTIRRTQFRKSRQIPVHPSTGDALRRYRRLRDLAERAPTRSPARRASGASGLPRLGRAAGGQP</sequence>
<feature type="compositionally biased region" description="Low complexity" evidence="2">
    <location>
        <begin position="287"/>
        <end position="299"/>
    </location>
</feature>
<evidence type="ECO:0000313" key="5">
    <source>
        <dbReference type="Proteomes" id="UP000494205"/>
    </source>
</evidence>
<evidence type="ECO:0000313" key="4">
    <source>
        <dbReference type="EMBL" id="CAB3724113.1"/>
    </source>
</evidence>
<dbReference type="Proteomes" id="UP000494205">
    <property type="component" value="Unassembled WGS sequence"/>
</dbReference>
<protein>
    <recommendedName>
        <fullName evidence="3">Tyr recombinase domain-containing protein</fullName>
    </recommendedName>
</protein>
<dbReference type="SUPFAM" id="SSF56349">
    <property type="entry name" value="DNA breaking-rejoining enzymes"/>
    <property type="match status" value="1"/>
</dbReference>
<evidence type="ECO:0000256" key="2">
    <source>
        <dbReference type="SAM" id="MobiDB-lite"/>
    </source>
</evidence>
<organism evidence="4 5">
    <name type="scientific">Paraburkholderia rhynchosiae</name>
    <dbReference type="NCBI Taxonomy" id="487049"/>
    <lineage>
        <taxon>Bacteria</taxon>
        <taxon>Pseudomonadati</taxon>
        <taxon>Pseudomonadota</taxon>
        <taxon>Betaproteobacteria</taxon>
        <taxon>Burkholderiales</taxon>
        <taxon>Burkholderiaceae</taxon>
        <taxon>Paraburkholderia</taxon>
    </lineage>
</organism>
<reference evidence="4 5" key="1">
    <citation type="submission" date="2020-04" db="EMBL/GenBank/DDBJ databases">
        <authorList>
            <person name="De Canck E."/>
        </authorList>
    </citation>
    <scope>NUCLEOTIDE SEQUENCE [LARGE SCALE GENOMIC DNA]</scope>
    <source>
        <strain evidence="4 5">LMG 27174</strain>
    </source>
</reference>
<dbReference type="Pfam" id="PF00589">
    <property type="entry name" value="Phage_integrase"/>
    <property type="match status" value="1"/>
</dbReference>
<name>A0A6J5C1R9_9BURK</name>
<accession>A0A6J5C1R9</accession>
<dbReference type="GO" id="GO:0006310">
    <property type="term" value="P:DNA recombination"/>
    <property type="evidence" value="ECO:0007669"/>
    <property type="project" value="UniProtKB-KW"/>
</dbReference>
<dbReference type="InterPro" id="IPR011010">
    <property type="entry name" value="DNA_brk_join_enz"/>
</dbReference>
<keyword evidence="1" id="KW-0233">DNA recombination</keyword>
<gene>
    <name evidence="4" type="ORF">LMG27174_05208</name>
</gene>
<dbReference type="GO" id="GO:0003677">
    <property type="term" value="F:DNA binding"/>
    <property type="evidence" value="ECO:0007669"/>
    <property type="project" value="InterPro"/>
</dbReference>
<dbReference type="Gene3D" id="3.40.50.720">
    <property type="entry name" value="NAD(P)-binding Rossmann-like Domain"/>
    <property type="match status" value="1"/>
</dbReference>
<proteinExistence type="predicted"/>
<dbReference type="PROSITE" id="PS51898">
    <property type="entry name" value="TYR_RECOMBINASE"/>
    <property type="match status" value="1"/>
</dbReference>
<dbReference type="GO" id="GO:0015074">
    <property type="term" value="P:DNA integration"/>
    <property type="evidence" value="ECO:0007669"/>
    <property type="project" value="InterPro"/>
</dbReference>
<dbReference type="InterPro" id="IPR002104">
    <property type="entry name" value="Integrase_catalytic"/>
</dbReference>
<evidence type="ECO:0000259" key="3">
    <source>
        <dbReference type="PROSITE" id="PS51898"/>
    </source>
</evidence>
<dbReference type="Gene3D" id="1.10.443.10">
    <property type="entry name" value="Intergrase catalytic core"/>
    <property type="match status" value="1"/>
</dbReference>
<dbReference type="EMBL" id="CADIJZ010000022">
    <property type="protein sequence ID" value="CAB3724113.1"/>
    <property type="molecule type" value="Genomic_DNA"/>
</dbReference>